<dbReference type="CDD" id="cd02440">
    <property type="entry name" value="AdoMet_MTases"/>
    <property type="match status" value="1"/>
</dbReference>
<protein>
    <submittedName>
        <fullName evidence="5">Predicted methyltransferase, contains TPR repeat</fullName>
    </submittedName>
</protein>
<accession>A0A1H6QCV7</accession>
<dbReference type="PANTHER" id="PTHR44943:SF8">
    <property type="entry name" value="TPR REPEAT-CONTAINING PROTEIN MJ0263"/>
    <property type="match status" value="1"/>
</dbReference>
<evidence type="ECO:0000256" key="3">
    <source>
        <dbReference type="PROSITE-ProRule" id="PRU00339"/>
    </source>
</evidence>
<dbReference type="GO" id="GO:0008168">
    <property type="term" value="F:methyltransferase activity"/>
    <property type="evidence" value="ECO:0007669"/>
    <property type="project" value="UniProtKB-KW"/>
</dbReference>
<evidence type="ECO:0000259" key="4">
    <source>
        <dbReference type="Pfam" id="PF13649"/>
    </source>
</evidence>
<feature type="domain" description="Methyltransferase" evidence="4">
    <location>
        <begin position="295"/>
        <end position="384"/>
    </location>
</feature>
<keyword evidence="2 3" id="KW-0802">TPR repeat</keyword>
<keyword evidence="6" id="KW-1185">Reference proteome</keyword>
<dbReference type="PROSITE" id="PS50005">
    <property type="entry name" value="TPR"/>
    <property type="match status" value="1"/>
</dbReference>
<sequence length="464" mass="51228">MAMSRPRPDNLTLRRAVRDHRAVLQQALRAHQADDLDTAERLYREVLELHAAQPDALHYLGVLCHQRGRSDEAVELIRTALKITPRHPDAHNNLGNIHKECDRPAEAEACYRRALECSAGHHNALGNLAVVLEVQSRLDEAFEAYGSLLQQAPDDARGHYLMGLFLRSHAQHMEHLEQAAECFGRAFELDPRNLRALEALGVTLYALQRRDEARGVYRDWLAREPDNPVPRHMLAACGGAEAPPRAADDYVRELFDGFADSFDEQLLKNLDYRAPQVLVEALAERLDAPAAALDVLDAGCGTGLCAPLLRPYARHLAGVDLSGGMVEKARARGGYDVLEVAELTGYLQARRAAWHLVVSADTLVYFGQLQEALVATYGALRPGGWLGFTLEALDEEADRVELTPSGRYRHTRRYVERVVAAAGFDDVRITTDTLRREAGQAVAGWVVMAQRPGPVTPVGDGDAA</sequence>
<dbReference type="SMART" id="SM00028">
    <property type="entry name" value="TPR"/>
    <property type="match status" value="6"/>
</dbReference>
<dbReference type="PANTHER" id="PTHR44943">
    <property type="entry name" value="CELLULOSE SYNTHASE OPERON PROTEIN C"/>
    <property type="match status" value="1"/>
</dbReference>
<keyword evidence="1" id="KW-0677">Repeat</keyword>
<organism evidence="5 6">
    <name type="scientific">Frateuria terrea</name>
    <dbReference type="NCBI Taxonomy" id="529704"/>
    <lineage>
        <taxon>Bacteria</taxon>
        <taxon>Pseudomonadati</taxon>
        <taxon>Pseudomonadota</taxon>
        <taxon>Gammaproteobacteria</taxon>
        <taxon>Lysobacterales</taxon>
        <taxon>Rhodanobacteraceae</taxon>
        <taxon>Frateuria</taxon>
    </lineage>
</organism>
<dbReference type="InterPro" id="IPR051685">
    <property type="entry name" value="Ycf3/AcsC/BcsC/TPR_MFPF"/>
</dbReference>
<evidence type="ECO:0000256" key="2">
    <source>
        <dbReference type="ARBA" id="ARBA00022803"/>
    </source>
</evidence>
<evidence type="ECO:0000313" key="5">
    <source>
        <dbReference type="EMBL" id="SEI41551.1"/>
    </source>
</evidence>
<dbReference type="Proteomes" id="UP000199420">
    <property type="component" value="Unassembled WGS sequence"/>
</dbReference>
<evidence type="ECO:0000313" key="6">
    <source>
        <dbReference type="Proteomes" id="UP000199420"/>
    </source>
</evidence>
<dbReference type="SUPFAM" id="SSF48452">
    <property type="entry name" value="TPR-like"/>
    <property type="match status" value="1"/>
</dbReference>
<dbReference type="InterPro" id="IPR011990">
    <property type="entry name" value="TPR-like_helical_dom_sf"/>
</dbReference>
<dbReference type="Pfam" id="PF13649">
    <property type="entry name" value="Methyltransf_25"/>
    <property type="match status" value="1"/>
</dbReference>
<dbReference type="SUPFAM" id="SSF53335">
    <property type="entry name" value="S-adenosyl-L-methionine-dependent methyltransferases"/>
    <property type="match status" value="1"/>
</dbReference>
<proteinExistence type="predicted"/>
<name>A0A1H6QCV7_9GAMM</name>
<dbReference type="Gene3D" id="1.25.40.10">
    <property type="entry name" value="Tetratricopeptide repeat domain"/>
    <property type="match status" value="2"/>
</dbReference>
<dbReference type="InterPro" id="IPR019734">
    <property type="entry name" value="TPR_rpt"/>
</dbReference>
<dbReference type="Gene3D" id="3.40.50.150">
    <property type="entry name" value="Vaccinia Virus protein VP39"/>
    <property type="match status" value="1"/>
</dbReference>
<evidence type="ECO:0000256" key="1">
    <source>
        <dbReference type="ARBA" id="ARBA00022737"/>
    </source>
</evidence>
<dbReference type="InterPro" id="IPR029063">
    <property type="entry name" value="SAM-dependent_MTases_sf"/>
</dbReference>
<dbReference type="InterPro" id="IPR041698">
    <property type="entry name" value="Methyltransf_25"/>
</dbReference>
<dbReference type="EMBL" id="FNYC01000001">
    <property type="protein sequence ID" value="SEI41551.1"/>
    <property type="molecule type" value="Genomic_DNA"/>
</dbReference>
<dbReference type="Pfam" id="PF14559">
    <property type="entry name" value="TPR_19"/>
    <property type="match status" value="1"/>
</dbReference>
<dbReference type="Pfam" id="PF13432">
    <property type="entry name" value="TPR_16"/>
    <property type="match status" value="2"/>
</dbReference>
<dbReference type="STRING" id="529704.SAMN02927913_0443"/>
<reference evidence="5 6" key="1">
    <citation type="submission" date="2016-10" db="EMBL/GenBank/DDBJ databases">
        <authorList>
            <person name="de Groot N.N."/>
        </authorList>
    </citation>
    <scope>NUCLEOTIDE SEQUENCE [LARGE SCALE GENOMIC DNA]</scope>
    <source>
        <strain evidence="5 6">DSM 26515</strain>
    </source>
</reference>
<feature type="repeat" description="TPR" evidence="3">
    <location>
        <begin position="54"/>
        <end position="87"/>
    </location>
</feature>
<dbReference type="AlphaFoldDB" id="A0A1H6QCV7"/>
<dbReference type="GO" id="GO:0032259">
    <property type="term" value="P:methylation"/>
    <property type="evidence" value="ECO:0007669"/>
    <property type="project" value="UniProtKB-KW"/>
</dbReference>
<gene>
    <name evidence="5" type="ORF">SAMN04487997_0527</name>
</gene>
<keyword evidence="5" id="KW-0808">Transferase</keyword>
<keyword evidence="5" id="KW-0489">Methyltransferase</keyword>